<dbReference type="PANTHER" id="PTHR31793">
    <property type="entry name" value="4-HYDROXYBENZOYL-COA THIOESTERASE FAMILY MEMBER"/>
    <property type="match status" value="1"/>
</dbReference>
<sequence length="134" mass="15232">MTPFVFPVRVYYEDTDLAGVVYYANYLKFYERGRTEMVRAIGLDQAMLIEQGLAFAVARAEVDYLKSARFNDALDVVTEVERFGRASVTFKQQIRLSNDPETILSRAIIKVACVTVNDMKPAALPELLVKEWQA</sequence>
<evidence type="ECO:0000313" key="4">
    <source>
        <dbReference type="Proteomes" id="UP000295375"/>
    </source>
</evidence>
<dbReference type="Pfam" id="PF13279">
    <property type="entry name" value="4HBT_2"/>
    <property type="match status" value="1"/>
</dbReference>
<dbReference type="SUPFAM" id="SSF54637">
    <property type="entry name" value="Thioesterase/thiol ester dehydrase-isomerase"/>
    <property type="match status" value="1"/>
</dbReference>
<dbReference type="RefSeq" id="WP_198325151.1">
    <property type="nucleotide sequence ID" value="NZ_CP037953.1"/>
</dbReference>
<name>A0A4V3D7J9_9GAMM</name>
<dbReference type="FunFam" id="3.10.129.10:FF:000004">
    <property type="entry name" value="Tol-pal system-associated acyl-CoA thioesterase"/>
    <property type="match status" value="1"/>
</dbReference>
<dbReference type="InterPro" id="IPR006684">
    <property type="entry name" value="YbgC/YbaW"/>
</dbReference>
<accession>A0A4V3D7J9</accession>
<evidence type="ECO:0000313" key="3">
    <source>
        <dbReference type="EMBL" id="TDQ48147.1"/>
    </source>
</evidence>
<dbReference type="Gene3D" id="3.10.129.10">
    <property type="entry name" value="Hotdog Thioesterase"/>
    <property type="match status" value="1"/>
</dbReference>
<dbReference type="GO" id="GO:0047617">
    <property type="term" value="F:fatty acyl-CoA hydrolase activity"/>
    <property type="evidence" value="ECO:0007669"/>
    <property type="project" value="TreeGrafter"/>
</dbReference>
<keyword evidence="4" id="KW-1185">Reference proteome</keyword>
<dbReference type="InterPro" id="IPR050563">
    <property type="entry name" value="4-hydroxybenzoyl-CoA_TE"/>
</dbReference>
<dbReference type="PIRSF" id="PIRSF003230">
    <property type="entry name" value="YbgC"/>
    <property type="match status" value="1"/>
</dbReference>
<protein>
    <submittedName>
        <fullName evidence="3">Acyl-CoA thioester hydrolase</fullName>
    </submittedName>
</protein>
<dbReference type="NCBIfam" id="TIGR00051">
    <property type="entry name" value="YbgC/FadM family acyl-CoA thioesterase"/>
    <property type="match status" value="1"/>
</dbReference>
<dbReference type="CDD" id="cd00586">
    <property type="entry name" value="4HBT"/>
    <property type="match status" value="1"/>
</dbReference>
<dbReference type="InterPro" id="IPR029069">
    <property type="entry name" value="HotDog_dom_sf"/>
</dbReference>
<dbReference type="NCBIfam" id="TIGR02799">
    <property type="entry name" value="thio_ybgC"/>
    <property type="match status" value="1"/>
</dbReference>
<organism evidence="3 4">
    <name type="scientific">Permianibacter aggregans</name>
    <dbReference type="NCBI Taxonomy" id="1510150"/>
    <lineage>
        <taxon>Bacteria</taxon>
        <taxon>Pseudomonadati</taxon>
        <taxon>Pseudomonadota</taxon>
        <taxon>Gammaproteobacteria</taxon>
        <taxon>Pseudomonadales</taxon>
        <taxon>Pseudomonadaceae</taxon>
        <taxon>Permianibacter</taxon>
    </lineage>
</organism>
<gene>
    <name evidence="3" type="ORF">EV696_108127</name>
</gene>
<dbReference type="PANTHER" id="PTHR31793:SF37">
    <property type="entry name" value="ACYL-COA THIOESTER HYDROLASE YBGC"/>
    <property type="match status" value="1"/>
</dbReference>
<comment type="caution">
    <text evidence="3">The sequence shown here is derived from an EMBL/GenBank/DDBJ whole genome shotgun (WGS) entry which is preliminary data.</text>
</comment>
<reference evidence="3 4" key="1">
    <citation type="submission" date="2019-03" db="EMBL/GenBank/DDBJ databases">
        <title>Genomic Encyclopedia of Type Strains, Phase IV (KMG-IV): sequencing the most valuable type-strain genomes for metagenomic binning, comparative biology and taxonomic classification.</title>
        <authorList>
            <person name="Goeker M."/>
        </authorList>
    </citation>
    <scope>NUCLEOTIDE SEQUENCE [LARGE SCALE GENOMIC DNA]</scope>
    <source>
        <strain evidence="3 4">DSM 103792</strain>
    </source>
</reference>
<dbReference type="Proteomes" id="UP000295375">
    <property type="component" value="Unassembled WGS sequence"/>
</dbReference>
<comment type="similarity">
    <text evidence="1">Belongs to the 4-hydroxybenzoyl-CoA thioesterase family.</text>
</comment>
<keyword evidence="2 3" id="KW-0378">Hydrolase</keyword>
<dbReference type="AlphaFoldDB" id="A0A4V3D7J9"/>
<dbReference type="InterPro" id="IPR014166">
    <property type="entry name" value="Tol-Pal_acyl-CoA_thioesterase"/>
</dbReference>
<evidence type="ECO:0000256" key="2">
    <source>
        <dbReference type="ARBA" id="ARBA00022801"/>
    </source>
</evidence>
<evidence type="ECO:0000256" key="1">
    <source>
        <dbReference type="ARBA" id="ARBA00005953"/>
    </source>
</evidence>
<proteinExistence type="inferred from homology"/>
<dbReference type="EMBL" id="SNYM01000008">
    <property type="protein sequence ID" value="TDQ48147.1"/>
    <property type="molecule type" value="Genomic_DNA"/>
</dbReference>